<dbReference type="GO" id="GO:0008270">
    <property type="term" value="F:zinc ion binding"/>
    <property type="evidence" value="ECO:0007669"/>
    <property type="project" value="UniProtKB-KW"/>
</dbReference>
<dbReference type="RefSeq" id="XP_005789943.1">
    <property type="nucleotide sequence ID" value="XM_005789886.1"/>
</dbReference>
<dbReference type="PANTHER" id="PTHR45931">
    <property type="entry name" value="SI:CH211-59O9.10"/>
    <property type="match status" value="1"/>
</dbReference>
<evidence type="ECO:0000259" key="5">
    <source>
        <dbReference type="PROSITE" id="PS50089"/>
    </source>
</evidence>
<dbReference type="KEGG" id="ehx:EMIHUDRAFT_225388"/>
<dbReference type="InterPro" id="IPR013083">
    <property type="entry name" value="Znf_RING/FYVE/PHD"/>
</dbReference>
<keyword evidence="2 4" id="KW-0863">Zinc-finger</keyword>
<dbReference type="EnsemblProtists" id="EOD37514">
    <property type="protein sequence ID" value="EOD37514"/>
    <property type="gene ID" value="EMIHUDRAFT_225388"/>
</dbReference>
<evidence type="ECO:0000256" key="1">
    <source>
        <dbReference type="ARBA" id="ARBA00022723"/>
    </source>
</evidence>
<dbReference type="SUPFAM" id="SSF57850">
    <property type="entry name" value="RING/U-box"/>
    <property type="match status" value="1"/>
</dbReference>
<proteinExistence type="predicted"/>
<dbReference type="GeneID" id="17282784"/>
<reference evidence="6" key="2">
    <citation type="submission" date="2024-10" db="UniProtKB">
        <authorList>
            <consortium name="EnsemblProtists"/>
        </authorList>
    </citation>
    <scope>IDENTIFICATION</scope>
</reference>
<organism evidence="6 7">
    <name type="scientific">Emiliania huxleyi (strain CCMP1516)</name>
    <dbReference type="NCBI Taxonomy" id="280463"/>
    <lineage>
        <taxon>Eukaryota</taxon>
        <taxon>Haptista</taxon>
        <taxon>Haptophyta</taxon>
        <taxon>Prymnesiophyceae</taxon>
        <taxon>Isochrysidales</taxon>
        <taxon>Noelaerhabdaceae</taxon>
        <taxon>Emiliania</taxon>
    </lineage>
</organism>
<evidence type="ECO:0000313" key="7">
    <source>
        <dbReference type="Proteomes" id="UP000013827"/>
    </source>
</evidence>
<dbReference type="InterPro" id="IPR051834">
    <property type="entry name" value="RING_finger_E3_ligase"/>
</dbReference>
<name>A0A0D3KP29_EMIH1</name>
<evidence type="ECO:0000256" key="3">
    <source>
        <dbReference type="ARBA" id="ARBA00022833"/>
    </source>
</evidence>
<keyword evidence="3" id="KW-0862">Zinc</keyword>
<dbReference type="GO" id="GO:0005634">
    <property type="term" value="C:nucleus"/>
    <property type="evidence" value="ECO:0007669"/>
    <property type="project" value="TreeGrafter"/>
</dbReference>
<dbReference type="GO" id="GO:0006511">
    <property type="term" value="P:ubiquitin-dependent protein catabolic process"/>
    <property type="evidence" value="ECO:0007669"/>
    <property type="project" value="TreeGrafter"/>
</dbReference>
<evidence type="ECO:0000256" key="2">
    <source>
        <dbReference type="ARBA" id="ARBA00022771"/>
    </source>
</evidence>
<dbReference type="PANTHER" id="PTHR45931:SF3">
    <property type="entry name" value="RING ZINC FINGER-CONTAINING PROTEIN"/>
    <property type="match status" value="1"/>
</dbReference>
<reference evidence="7" key="1">
    <citation type="journal article" date="2013" name="Nature">
        <title>Pan genome of the phytoplankton Emiliania underpins its global distribution.</title>
        <authorList>
            <person name="Read B.A."/>
            <person name="Kegel J."/>
            <person name="Klute M.J."/>
            <person name="Kuo A."/>
            <person name="Lefebvre S.C."/>
            <person name="Maumus F."/>
            <person name="Mayer C."/>
            <person name="Miller J."/>
            <person name="Monier A."/>
            <person name="Salamov A."/>
            <person name="Young J."/>
            <person name="Aguilar M."/>
            <person name="Claverie J.M."/>
            <person name="Frickenhaus S."/>
            <person name="Gonzalez K."/>
            <person name="Herman E.K."/>
            <person name="Lin Y.C."/>
            <person name="Napier J."/>
            <person name="Ogata H."/>
            <person name="Sarno A.F."/>
            <person name="Shmutz J."/>
            <person name="Schroeder D."/>
            <person name="de Vargas C."/>
            <person name="Verret F."/>
            <person name="von Dassow P."/>
            <person name="Valentin K."/>
            <person name="Van de Peer Y."/>
            <person name="Wheeler G."/>
            <person name="Dacks J.B."/>
            <person name="Delwiche C.F."/>
            <person name="Dyhrman S.T."/>
            <person name="Glockner G."/>
            <person name="John U."/>
            <person name="Richards T."/>
            <person name="Worden A.Z."/>
            <person name="Zhang X."/>
            <person name="Grigoriev I.V."/>
            <person name="Allen A.E."/>
            <person name="Bidle K."/>
            <person name="Borodovsky M."/>
            <person name="Bowler C."/>
            <person name="Brownlee C."/>
            <person name="Cock J.M."/>
            <person name="Elias M."/>
            <person name="Gladyshev V.N."/>
            <person name="Groth M."/>
            <person name="Guda C."/>
            <person name="Hadaegh A."/>
            <person name="Iglesias-Rodriguez M.D."/>
            <person name="Jenkins J."/>
            <person name="Jones B.M."/>
            <person name="Lawson T."/>
            <person name="Leese F."/>
            <person name="Lindquist E."/>
            <person name="Lobanov A."/>
            <person name="Lomsadze A."/>
            <person name="Malik S.B."/>
            <person name="Marsh M.E."/>
            <person name="Mackinder L."/>
            <person name="Mock T."/>
            <person name="Mueller-Roeber B."/>
            <person name="Pagarete A."/>
            <person name="Parker M."/>
            <person name="Probert I."/>
            <person name="Quesneville H."/>
            <person name="Raines C."/>
            <person name="Rensing S.A."/>
            <person name="Riano-Pachon D.M."/>
            <person name="Richier S."/>
            <person name="Rokitta S."/>
            <person name="Shiraiwa Y."/>
            <person name="Soanes D.M."/>
            <person name="van der Giezen M."/>
            <person name="Wahlund T.M."/>
            <person name="Williams B."/>
            <person name="Wilson W."/>
            <person name="Wolfe G."/>
            <person name="Wurch L.L."/>
        </authorList>
    </citation>
    <scope>NUCLEOTIDE SEQUENCE</scope>
</reference>
<sequence length="115" mass="12910">MRRPSEYSTAEELRAWPIKQLVAELRLARARAPRSRVGLDAQPPLDKEELVEAVLLARGGEAAHACAICVEDFESGDTLRVLRCGHRFHLECVDRWLLDAERQCLCPMCKAPLAS</sequence>
<dbReference type="PaxDb" id="2903-EOD37514"/>
<dbReference type="InterPro" id="IPR001841">
    <property type="entry name" value="Znf_RING"/>
</dbReference>
<dbReference type="Gene3D" id="3.30.40.10">
    <property type="entry name" value="Zinc/RING finger domain, C3HC4 (zinc finger)"/>
    <property type="match status" value="1"/>
</dbReference>
<protein>
    <recommendedName>
        <fullName evidence="5">RING-type domain-containing protein</fullName>
    </recommendedName>
</protein>
<evidence type="ECO:0000313" key="6">
    <source>
        <dbReference type="EnsemblProtists" id="EOD37514"/>
    </source>
</evidence>
<dbReference type="SMART" id="SM00184">
    <property type="entry name" value="RING"/>
    <property type="match status" value="1"/>
</dbReference>
<dbReference type="HOGENOM" id="CLU_2113582_0_0_1"/>
<dbReference type="Pfam" id="PF13639">
    <property type="entry name" value="zf-RING_2"/>
    <property type="match status" value="1"/>
</dbReference>
<accession>A0A0D3KP29</accession>
<dbReference type="Proteomes" id="UP000013827">
    <property type="component" value="Unassembled WGS sequence"/>
</dbReference>
<evidence type="ECO:0000256" key="4">
    <source>
        <dbReference type="PROSITE-ProRule" id="PRU00175"/>
    </source>
</evidence>
<feature type="domain" description="RING-type" evidence="5">
    <location>
        <begin position="66"/>
        <end position="110"/>
    </location>
</feature>
<dbReference type="GO" id="GO:0061630">
    <property type="term" value="F:ubiquitin protein ligase activity"/>
    <property type="evidence" value="ECO:0007669"/>
    <property type="project" value="TreeGrafter"/>
</dbReference>
<dbReference type="PROSITE" id="PS50089">
    <property type="entry name" value="ZF_RING_2"/>
    <property type="match status" value="1"/>
</dbReference>
<dbReference type="eggNOG" id="KOG4628">
    <property type="taxonomic scope" value="Eukaryota"/>
</dbReference>
<keyword evidence="7" id="KW-1185">Reference proteome</keyword>
<keyword evidence="1" id="KW-0479">Metal-binding</keyword>
<dbReference type="AlphaFoldDB" id="A0A0D3KP29"/>